<dbReference type="InterPro" id="IPR017937">
    <property type="entry name" value="Thioredoxin_CS"/>
</dbReference>
<feature type="domain" description="Thioredoxin" evidence="3">
    <location>
        <begin position="67"/>
        <end position="219"/>
    </location>
</feature>
<dbReference type="InterPro" id="IPR036249">
    <property type="entry name" value="Thioredoxin-like_sf"/>
</dbReference>
<feature type="region of interest" description="Disordered" evidence="2">
    <location>
        <begin position="222"/>
        <end position="258"/>
    </location>
</feature>
<feature type="compositionally biased region" description="Basic and acidic residues" evidence="2">
    <location>
        <begin position="235"/>
        <end position="250"/>
    </location>
</feature>
<dbReference type="EMBL" id="BNJQ01000010">
    <property type="protein sequence ID" value="GHP05622.1"/>
    <property type="molecule type" value="Genomic_DNA"/>
</dbReference>
<proteinExistence type="inferred from homology"/>
<dbReference type="PANTHER" id="PTHR43601:SF32">
    <property type="entry name" value="THIOREDOXIN-LIKE 2-2, CHLOROPLASTIC"/>
    <property type="match status" value="1"/>
</dbReference>
<dbReference type="OrthoDB" id="2121326at2759"/>
<dbReference type="Proteomes" id="UP000660262">
    <property type="component" value="Unassembled WGS sequence"/>
</dbReference>
<protein>
    <recommendedName>
        <fullName evidence="3">Thioredoxin domain-containing protein</fullName>
    </recommendedName>
</protein>
<dbReference type="AlphaFoldDB" id="A0A830HFV5"/>
<dbReference type="Pfam" id="PF00085">
    <property type="entry name" value="Thioredoxin"/>
    <property type="match status" value="1"/>
</dbReference>
<dbReference type="SUPFAM" id="SSF52833">
    <property type="entry name" value="Thioredoxin-like"/>
    <property type="match status" value="1"/>
</dbReference>
<dbReference type="PANTHER" id="PTHR43601">
    <property type="entry name" value="THIOREDOXIN, MITOCHONDRIAL"/>
    <property type="match status" value="1"/>
</dbReference>
<gene>
    <name evidence="4" type="ORF">PPROV_000437200</name>
</gene>
<accession>A0A830HFV5</accession>
<organism evidence="4 5">
    <name type="scientific">Pycnococcus provasolii</name>
    <dbReference type="NCBI Taxonomy" id="41880"/>
    <lineage>
        <taxon>Eukaryota</taxon>
        <taxon>Viridiplantae</taxon>
        <taxon>Chlorophyta</taxon>
        <taxon>Pseudoscourfieldiophyceae</taxon>
        <taxon>Pseudoscourfieldiales</taxon>
        <taxon>Pycnococcaceae</taxon>
        <taxon>Pycnococcus</taxon>
    </lineage>
</organism>
<comment type="similarity">
    <text evidence="1">Belongs to the thioredoxin family.</text>
</comment>
<dbReference type="PROSITE" id="PS00194">
    <property type="entry name" value="THIOREDOXIN_1"/>
    <property type="match status" value="1"/>
</dbReference>
<dbReference type="InterPro" id="IPR013766">
    <property type="entry name" value="Thioredoxin_domain"/>
</dbReference>
<sequence length="258" mass="28400">MSMSMAHQQLPTSSSSSSLRLVRSRARHFHSRHHHRSSAPQQSPSSQGQCWRLFAAKGAAAEKAVKSKWWEKVPEGGLDNLRDVSSTQSLIEELSLAEDRLVVVDFYAQWCGACRALYPKLVKLAQENEDIVFLKVDYDANKSMCKGLGIKVLPFFHLYRGSLGRVDELSASVSKLPRLRTAIQKHNTPRCDLQSHDKGAPTSPLDVVPELEELERLEKEALAEALAMGAPEPSKIPDERASKTGERSEEAAGAGASA</sequence>
<name>A0A830HFV5_9CHLO</name>
<dbReference type="Gene3D" id="3.40.30.10">
    <property type="entry name" value="Glutaredoxin"/>
    <property type="match status" value="1"/>
</dbReference>
<evidence type="ECO:0000256" key="1">
    <source>
        <dbReference type="ARBA" id="ARBA00008987"/>
    </source>
</evidence>
<feature type="region of interest" description="Disordered" evidence="2">
    <location>
        <begin position="187"/>
        <end position="206"/>
    </location>
</feature>
<dbReference type="CDD" id="cd02947">
    <property type="entry name" value="TRX_family"/>
    <property type="match status" value="1"/>
</dbReference>
<comment type="caution">
    <text evidence="4">The sequence shown here is derived from an EMBL/GenBank/DDBJ whole genome shotgun (WGS) entry which is preliminary data.</text>
</comment>
<evidence type="ECO:0000313" key="5">
    <source>
        <dbReference type="Proteomes" id="UP000660262"/>
    </source>
</evidence>
<evidence type="ECO:0000259" key="3">
    <source>
        <dbReference type="PROSITE" id="PS51352"/>
    </source>
</evidence>
<dbReference type="PROSITE" id="PS51352">
    <property type="entry name" value="THIOREDOXIN_2"/>
    <property type="match status" value="1"/>
</dbReference>
<feature type="compositionally biased region" description="Low complexity" evidence="2">
    <location>
        <begin position="223"/>
        <end position="232"/>
    </location>
</feature>
<reference evidence="4" key="1">
    <citation type="submission" date="2020-10" db="EMBL/GenBank/DDBJ databases">
        <title>Unveiling of a novel bifunctional photoreceptor, Dualchrome1, isolated from a cosmopolitan green alga.</title>
        <authorList>
            <person name="Suzuki S."/>
            <person name="Kawachi M."/>
        </authorList>
    </citation>
    <scope>NUCLEOTIDE SEQUENCE</scope>
    <source>
        <strain evidence="4">NIES 2893</strain>
    </source>
</reference>
<evidence type="ECO:0000313" key="4">
    <source>
        <dbReference type="EMBL" id="GHP05622.1"/>
    </source>
</evidence>
<keyword evidence="5" id="KW-1185">Reference proteome</keyword>
<evidence type="ECO:0000256" key="2">
    <source>
        <dbReference type="SAM" id="MobiDB-lite"/>
    </source>
</evidence>
<dbReference type="GO" id="GO:0045454">
    <property type="term" value="P:cell redox homeostasis"/>
    <property type="evidence" value="ECO:0007669"/>
    <property type="project" value="TreeGrafter"/>
</dbReference>